<dbReference type="Proteomes" id="UP000005589">
    <property type="component" value="Unassembled WGS sequence"/>
</dbReference>
<dbReference type="HOGENOM" id="CLU_204036_1_0_9"/>
<name>F3USC1_STRSA</name>
<comment type="caution">
    <text evidence="1">The sequence shown here is derived from an EMBL/GenBank/DDBJ whole genome shotgun (WGS) entry which is preliminary data.</text>
</comment>
<organism evidence="1 2">
    <name type="scientific">Streptococcus sanguinis SK355</name>
    <dbReference type="NCBI Taxonomy" id="888816"/>
    <lineage>
        <taxon>Bacteria</taxon>
        <taxon>Bacillati</taxon>
        <taxon>Bacillota</taxon>
        <taxon>Bacilli</taxon>
        <taxon>Lactobacillales</taxon>
        <taxon>Streptococcaceae</taxon>
        <taxon>Streptococcus</taxon>
    </lineage>
</organism>
<evidence type="ECO:0000313" key="1">
    <source>
        <dbReference type="EMBL" id="EGJ38276.1"/>
    </source>
</evidence>
<evidence type="ECO:0000313" key="2">
    <source>
        <dbReference type="Proteomes" id="UP000005589"/>
    </source>
</evidence>
<dbReference type="EMBL" id="AFFN01000026">
    <property type="protein sequence ID" value="EGJ38276.1"/>
    <property type="molecule type" value="Genomic_DNA"/>
</dbReference>
<proteinExistence type="predicted"/>
<sequence>MSLREVGALVEAELRDIDAEMVGVVSAIALDETTSQKAVES</sequence>
<accession>F3USC1</accession>
<dbReference type="AlphaFoldDB" id="F3USC1"/>
<dbReference type="RefSeq" id="WP_002930498.1">
    <property type="nucleotide sequence ID" value="NZ_GL890993.1"/>
</dbReference>
<dbReference type="STRING" id="888816.HMPREF9389_1729"/>
<dbReference type="PATRIC" id="fig|888816.3.peg.1696"/>
<protein>
    <submittedName>
        <fullName evidence="1">Uncharacterized protein</fullName>
    </submittedName>
</protein>
<gene>
    <name evidence="1" type="ORF">HMPREF9389_1729</name>
</gene>
<dbReference type="eggNOG" id="ENOG5030CSD">
    <property type="taxonomic scope" value="Bacteria"/>
</dbReference>
<reference evidence="1 2" key="1">
    <citation type="submission" date="2011-03" db="EMBL/GenBank/DDBJ databases">
        <authorList>
            <person name="Muzny D."/>
            <person name="Qin X."/>
            <person name="Deng J."/>
            <person name="Jiang H."/>
            <person name="Liu Y."/>
            <person name="Qu J."/>
            <person name="Song X.-Z."/>
            <person name="Zhang L."/>
            <person name="Thornton R."/>
            <person name="Coyle M."/>
            <person name="Francisco L."/>
            <person name="Jackson L."/>
            <person name="Javaid M."/>
            <person name="Korchina V."/>
            <person name="Kovar C."/>
            <person name="Mata R."/>
            <person name="Mathew T."/>
            <person name="Ngo R."/>
            <person name="Nguyen L."/>
            <person name="Nguyen N."/>
            <person name="Okwuonu G."/>
            <person name="Ongeri F."/>
            <person name="Pham C."/>
            <person name="Simmons D."/>
            <person name="Wilczek-Boney K."/>
            <person name="Hale W."/>
            <person name="Jakkamsetti A."/>
            <person name="Pham P."/>
            <person name="Ruth R."/>
            <person name="San Lucas F."/>
            <person name="Warren J."/>
            <person name="Zhang J."/>
            <person name="Zhao Z."/>
            <person name="Zhou C."/>
            <person name="Zhu D."/>
            <person name="Lee S."/>
            <person name="Bess C."/>
            <person name="Blankenburg K."/>
            <person name="Forbes L."/>
            <person name="Fu Q."/>
            <person name="Gubbala S."/>
            <person name="Hirani K."/>
            <person name="Jayaseelan J.C."/>
            <person name="Lara F."/>
            <person name="Munidasa M."/>
            <person name="Palculict T."/>
            <person name="Patil S."/>
            <person name="Pu L.-L."/>
            <person name="Saada N."/>
            <person name="Tang L."/>
            <person name="Weissenberger G."/>
            <person name="Zhu Y."/>
            <person name="Hemphill L."/>
            <person name="Shang Y."/>
            <person name="Youmans B."/>
            <person name="Ayvaz T."/>
            <person name="Ross M."/>
            <person name="Santibanez J."/>
            <person name="Aqrawi P."/>
            <person name="Gross S."/>
            <person name="Joshi V."/>
            <person name="Fowler G."/>
            <person name="Nazareth L."/>
            <person name="Reid J."/>
            <person name="Worley K."/>
            <person name="Petrosino J."/>
            <person name="Highlander S."/>
            <person name="Gibbs R."/>
        </authorList>
    </citation>
    <scope>NUCLEOTIDE SEQUENCE [LARGE SCALE GENOMIC DNA]</scope>
    <source>
        <strain evidence="1 2">SK355</strain>
    </source>
</reference>